<sequence>MVKNIIIDASVIVKWFIDENDSDKAEIIKEQFINEKINIIIPALLNFEVLSALKYSKLFNLEELNSVGESIENYGFNIIMIRDEIREKMIEFAINHDISIYDASYLALAEKFKTQLITADEKIIKKLPKNLKLLILNLKNYNKD</sequence>
<gene>
    <name evidence="3" type="ORF">DSAG12_01986</name>
</gene>
<dbReference type="Pfam" id="PF01850">
    <property type="entry name" value="PIN"/>
    <property type="match status" value="1"/>
</dbReference>
<evidence type="ECO:0000313" key="4">
    <source>
        <dbReference type="Proteomes" id="UP000321408"/>
    </source>
</evidence>
<dbReference type="Proteomes" id="UP000321408">
    <property type="component" value="Chromosome"/>
</dbReference>
<keyword evidence="4" id="KW-1185">Reference proteome</keyword>
<dbReference type="InterPro" id="IPR051619">
    <property type="entry name" value="TypeII_TA_RNase_PINc/VapC"/>
</dbReference>
<keyword evidence="1" id="KW-0460">Magnesium</keyword>
<dbReference type="Gene3D" id="3.40.50.1010">
    <property type="entry name" value="5'-nuclease"/>
    <property type="match status" value="1"/>
</dbReference>
<feature type="domain" description="PIN" evidence="2">
    <location>
        <begin position="5"/>
        <end position="125"/>
    </location>
</feature>
<reference evidence="3 4" key="1">
    <citation type="journal article" date="2020" name="Nature">
        <title>Isolation of an archaeon at the prokaryote-eukaryote interface.</title>
        <authorList>
            <person name="Imachi H."/>
            <person name="Nobu M.K."/>
            <person name="Nakahara N."/>
            <person name="Morono Y."/>
            <person name="Ogawara M."/>
            <person name="Takaki Y."/>
            <person name="Takano Y."/>
            <person name="Uematsu K."/>
            <person name="Ikuta T."/>
            <person name="Ito M."/>
            <person name="Matsui Y."/>
            <person name="Miyazaki M."/>
            <person name="Murata K."/>
            <person name="Saito Y."/>
            <person name="Sakai S."/>
            <person name="Song C."/>
            <person name="Tasumi E."/>
            <person name="Yamanaka Y."/>
            <person name="Yamaguchi T."/>
            <person name="Kamagata Y."/>
            <person name="Tamaki H."/>
            <person name="Takai K."/>
        </authorList>
    </citation>
    <scope>NUCLEOTIDE SEQUENCE [LARGE SCALE GENOMIC DNA]</scope>
    <source>
        <strain evidence="3 4">MK-D1</strain>
    </source>
</reference>
<evidence type="ECO:0000256" key="1">
    <source>
        <dbReference type="ARBA" id="ARBA00022842"/>
    </source>
</evidence>
<name>A0A5B9DBD6_9ARCH</name>
<dbReference type="InterPro" id="IPR029060">
    <property type="entry name" value="PIN-like_dom_sf"/>
</dbReference>
<dbReference type="AlphaFoldDB" id="A0A5B9DBD6"/>
<proteinExistence type="predicted"/>
<dbReference type="EMBL" id="CP042905">
    <property type="protein sequence ID" value="QEE16157.1"/>
    <property type="molecule type" value="Genomic_DNA"/>
</dbReference>
<dbReference type="RefSeq" id="WP_147663036.1">
    <property type="nucleotide sequence ID" value="NZ_CP042905.2"/>
</dbReference>
<dbReference type="SUPFAM" id="SSF88723">
    <property type="entry name" value="PIN domain-like"/>
    <property type="match status" value="1"/>
</dbReference>
<dbReference type="InterPro" id="IPR002716">
    <property type="entry name" value="PIN_dom"/>
</dbReference>
<dbReference type="PANTHER" id="PTHR35901:SF1">
    <property type="entry name" value="EXONUCLEASE VAPC9"/>
    <property type="match status" value="1"/>
</dbReference>
<dbReference type="PANTHER" id="PTHR35901">
    <property type="entry name" value="RIBONUCLEASE VAPC3"/>
    <property type="match status" value="1"/>
</dbReference>
<dbReference type="KEGG" id="psyt:DSAG12_01986"/>
<dbReference type="GO" id="GO:0016787">
    <property type="term" value="F:hydrolase activity"/>
    <property type="evidence" value="ECO:0007669"/>
    <property type="project" value="UniProtKB-KW"/>
</dbReference>
<dbReference type="CDD" id="cd09873">
    <property type="entry name" value="PIN_Pae0151-like"/>
    <property type="match status" value="1"/>
</dbReference>
<dbReference type="OrthoDB" id="269293at2157"/>
<reference evidence="3 4" key="2">
    <citation type="journal article" date="2024" name="Int. J. Syst. Evol. Microbiol.">
        <title>Promethearchaeum syntrophicum gen. nov., sp. nov., an anaerobic, obligately syntrophic archaeon, the first isolate of the lineage 'Asgard' archaea, and proposal of the new archaeal phylum Promethearchaeota phyl. nov. and kingdom Promethearchaeati regn. nov.</title>
        <authorList>
            <person name="Imachi H."/>
            <person name="Nobu M.K."/>
            <person name="Kato S."/>
            <person name="Takaki Y."/>
            <person name="Miyazaki M."/>
            <person name="Miyata M."/>
            <person name="Ogawara M."/>
            <person name="Saito Y."/>
            <person name="Sakai S."/>
            <person name="Tahara Y.O."/>
            <person name="Takano Y."/>
            <person name="Tasumi E."/>
            <person name="Uematsu K."/>
            <person name="Yoshimura T."/>
            <person name="Itoh T."/>
            <person name="Ohkuma M."/>
            <person name="Takai K."/>
        </authorList>
    </citation>
    <scope>NUCLEOTIDE SEQUENCE [LARGE SCALE GENOMIC DNA]</scope>
    <source>
        <strain evidence="3 4">MK-D1</strain>
    </source>
</reference>
<organism evidence="3 4">
    <name type="scientific">Promethearchaeum syntrophicum</name>
    <dbReference type="NCBI Taxonomy" id="2594042"/>
    <lineage>
        <taxon>Archaea</taxon>
        <taxon>Promethearchaeati</taxon>
        <taxon>Promethearchaeota</taxon>
        <taxon>Promethearchaeia</taxon>
        <taxon>Promethearchaeales</taxon>
        <taxon>Promethearchaeaceae</taxon>
        <taxon>Promethearchaeum</taxon>
    </lineage>
</organism>
<protein>
    <submittedName>
        <fullName evidence="3">Type II toxin-antitoxin system VapC family toxin</fullName>
    </submittedName>
</protein>
<evidence type="ECO:0000259" key="2">
    <source>
        <dbReference type="Pfam" id="PF01850"/>
    </source>
</evidence>
<dbReference type="InterPro" id="IPR044153">
    <property type="entry name" value="PIN_Pae0151-like"/>
</dbReference>
<accession>A0A5B9DBD6</accession>
<evidence type="ECO:0000313" key="3">
    <source>
        <dbReference type="EMBL" id="QEE16157.1"/>
    </source>
</evidence>
<dbReference type="GeneID" id="41329976"/>